<dbReference type="EMBL" id="KN549375">
    <property type="protein sequence ID" value="KHJ97952.1"/>
    <property type="molecule type" value="Genomic_DNA"/>
</dbReference>
<protein>
    <submittedName>
        <fullName evidence="1">Nucleic acid-binding domain protein</fullName>
    </submittedName>
</protein>
<name>A0A0B1TQ38_OESDE</name>
<accession>A0A0B1TQ38</accession>
<dbReference type="InterPro" id="IPR012340">
    <property type="entry name" value="NA-bd_OB-fold"/>
</dbReference>
<dbReference type="AlphaFoldDB" id="A0A0B1TQ38"/>
<gene>
    <name evidence="1" type="ORF">OESDEN_02070</name>
</gene>
<dbReference type="SUPFAM" id="SSF50249">
    <property type="entry name" value="Nucleic acid-binding proteins"/>
    <property type="match status" value="1"/>
</dbReference>
<dbReference type="Proteomes" id="UP000053660">
    <property type="component" value="Unassembled WGS sequence"/>
</dbReference>
<sequence>MFPDFLGIITEDKIYDVSHADHPLILKVADRYGEFIPLEMPSSSVPSGLSRGSVVSVEGALIKRWQGTISLVVTDSTFVDLEPHDPEADCLRRLFSTGLFDLPITEETFSFTSTTLRLIARLDEYSWEPSTVMARISSINPDNLVYLGCTACKVLAELVDFSGAVTVSLTDDAAKKLMGQPAGAMLKLTNEQLRSK</sequence>
<evidence type="ECO:0000313" key="2">
    <source>
        <dbReference type="Proteomes" id="UP000053660"/>
    </source>
</evidence>
<reference evidence="1 2" key="1">
    <citation type="submission" date="2014-03" db="EMBL/GenBank/DDBJ databases">
        <title>Draft genome of the hookworm Oesophagostomum dentatum.</title>
        <authorList>
            <person name="Mitreva M."/>
        </authorList>
    </citation>
    <scope>NUCLEOTIDE SEQUENCE [LARGE SCALE GENOMIC DNA]</scope>
    <source>
        <strain evidence="1 2">OD-Hann</strain>
    </source>
</reference>
<evidence type="ECO:0000313" key="1">
    <source>
        <dbReference type="EMBL" id="KHJ97952.1"/>
    </source>
</evidence>
<keyword evidence="2" id="KW-1185">Reference proteome</keyword>
<dbReference type="OrthoDB" id="1751331at2759"/>
<proteinExistence type="predicted"/>
<organism evidence="1 2">
    <name type="scientific">Oesophagostomum dentatum</name>
    <name type="common">Nodular worm</name>
    <dbReference type="NCBI Taxonomy" id="61180"/>
    <lineage>
        <taxon>Eukaryota</taxon>
        <taxon>Metazoa</taxon>
        <taxon>Ecdysozoa</taxon>
        <taxon>Nematoda</taxon>
        <taxon>Chromadorea</taxon>
        <taxon>Rhabditida</taxon>
        <taxon>Rhabditina</taxon>
        <taxon>Rhabditomorpha</taxon>
        <taxon>Strongyloidea</taxon>
        <taxon>Strongylidae</taxon>
        <taxon>Oesophagostomum</taxon>
    </lineage>
</organism>